<evidence type="ECO:0000313" key="4">
    <source>
        <dbReference type="EMBL" id="KAF2727539.1"/>
    </source>
</evidence>
<dbReference type="Gene3D" id="4.10.240.10">
    <property type="entry name" value="Zn(2)-C6 fungal-type DNA-binding domain"/>
    <property type="match status" value="1"/>
</dbReference>
<dbReference type="PANTHER" id="PTHR38111:SF2">
    <property type="entry name" value="FINGER DOMAIN PROTEIN, PUTATIVE (AFU_ORTHOLOGUE AFUA_1G01560)-RELATED"/>
    <property type="match status" value="1"/>
</dbReference>
<dbReference type="InterPro" id="IPR053178">
    <property type="entry name" value="Osmoadaptation_assoc"/>
</dbReference>
<dbReference type="InterPro" id="IPR036864">
    <property type="entry name" value="Zn2-C6_fun-type_DNA-bd_sf"/>
</dbReference>
<proteinExistence type="predicted"/>
<evidence type="ECO:0000259" key="3">
    <source>
        <dbReference type="PROSITE" id="PS50048"/>
    </source>
</evidence>
<dbReference type="PANTHER" id="PTHR38111">
    <property type="entry name" value="ZN(2)-C6 FUNGAL-TYPE DOMAIN-CONTAINING PROTEIN-RELATED"/>
    <property type="match status" value="1"/>
</dbReference>
<comment type="caution">
    <text evidence="4">The sequence shown here is derived from an EMBL/GenBank/DDBJ whole genome shotgun (WGS) entry which is preliminary data.</text>
</comment>
<dbReference type="Proteomes" id="UP000799444">
    <property type="component" value="Unassembled WGS sequence"/>
</dbReference>
<organism evidence="4 5">
    <name type="scientific">Polyplosphaeria fusca</name>
    <dbReference type="NCBI Taxonomy" id="682080"/>
    <lineage>
        <taxon>Eukaryota</taxon>
        <taxon>Fungi</taxon>
        <taxon>Dikarya</taxon>
        <taxon>Ascomycota</taxon>
        <taxon>Pezizomycotina</taxon>
        <taxon>Dothideomycetes</taxon>
        <taxon>Pleosporomycetidae</taxon>
        <taxon>Pleosporales</taxon>
        <taxon>Tetraplosphaeriaceae</taxon>
        <taxon>Polyplosphaeria</taxon>
    </lineage>
</organism>
<dbReference type="GO" id="GO:0000981">
    <property type="term" value="F:DNA-binding transcription factor activity, RNA polymerase II-specific"/>
    <property type="evidence" value="ECO:0007669"/>
    <property type="project" value="InterPro"/>
</dbReference>
<feature type="region of interest" description="Disordered" evidence="2">
    <location>
        <begin position="79"/>
        <end position="110"/>
    </location>
</feature>
<gene>
    <name evidence="4" type="ORF">EJ04DRAFT_557315</name>
</gene>
<keyword evidence="5" id="KW-1185">Reference proteome</keyword>
<feature type="compositionally biased region" description="Polar residues" evidence="2">
    <location>
        <begin position="79"/>
        <end position="90"/>
    </location>
</feature>
<evidence type="ECO:0000256" key="2">
    <source>
        <dbReference type="SAM" id="MobiDB-lite"/>
    </source>
</evidence>
<dbReference type="SUPFAM" id="SSF57701">
    <property type="entry name" value="Zn2/Cys6 DNA-binding domain"/>
    <property type="match status" value="1"/>
</dbReference>
<dbReference type="PROSITE" id="PS50048">
    <property type="entry name" value="ZN2_CY6_FUNGAL_2"/>
    <property type="match status" value="1"/>
</dbReference>
<keyword evidence="1" id="KW-0539">Nucleus</keyword>
<sequence length="655" mass="72975">MTQTGKCDTCRARKVKCDEKKPKCGACRKKDRACTYTYAKVKSLVIEDPNTFSRHGKAKVAPIVYPLVSYKGNAEIWEQNTSQSPSSLNENEFDEDEGSDDHKSRKRMASLRLVPTRRALELWSPGRLYRPSSRQDILAARFTGMIAPLRMDVNPLSVHGPWMLSIPSRIGTSPVLDTAIEFLLNSFDNFRSTSHTKQVVARTSKARALKDLRAVVEAGDGTMSEVLLLSTMVHFSAEIYMGVGSADWTFHAFALALMLRQGNAAAIEDNLFWSLVDNCYMEEMSEAIMEARTSLFDTEIYRNLSAPTTQIEGAPDADFARASRTIMHVMIQLPRLVLCVRRAISAPLQGSTIDAAVELAKSLWDVCPDDLIRQILEKHTMVAPMAPSPEIADIIPESICFDSISSITLIAKYWRLRIHLCTLLQTLHQYFPIQSLAVGLPDLAFVHQEDMKTATQLAQSLTSALSFSTTLPLVPLRILACLQTSVGTWTRIIRRADGLVPPTQAATNVATTKHPHPNPHGPLNVERAPNLNPRVEVGELFMKIRNHAEGYENAAFVWKLPVQTHVTFPSAAPDEVERAIRMRDWVMEYTNRIHDSWNIERAEPENIQLVLDISAGAPIPAWVTRWIDGFKMGLNGLELLEYVGLGSVGHPPAVA</sequence>
<dbReference type="EMBL" id="ML996326">
    <property type="protein sequence ID" value="KAF2727539.1"/>
    <property type="molecule type" value="Genomic_DNA"/>
</dbReference>
<name>A0A9P4QJC9_9PLEO</name>
<dbReference type="InterPro" id="IPR001138">
    <property type="entry name" value="Zn2Cys6_DnaBD"/>
</dbReference>
<feature type="domain" description="Zn(2)-C6 fungal-type" evidence="3">
    <location>
        <begin position="6"/>
        <end position="36"/>
    </location>
</feature>
<dbReference type="OrthoDB" id="5126878at2759"/>
<dbReference type="AlphaFoldDB" id="A0A9P4QJC9"/>
<dbReference type="GO" id="GO:0008270">
    <property type="term" value="F:zinc ion binding"/>
    <property type="evidence" value="ECO:0007669"/>
    <property type="project" value="InterPro"/>
</dbReference>
<protein>
    <recommendedName>
        <fullName evidence="3">Zn(2)-C6 fungal-type domain-containing protein</fullName>
    </recommendedName>
</protein>
<evidence type="ECO:0000313" key="5">
    <source>
        <dbReference type="Proteomes" id="UP000799444"/>
    </source>
</evidence>
<dbReference type="CDD" id="cd00067">
    <property type="entry name" value="GAL4"/>
    <property type="match status" value="1"/>
</dbReference>
<dbReference type="Pfam" id="PF00172">
    <property type="entry name" value="Zn_clus"/>
    <property type="match status" value="1"/>
</dbReference>
<accession>A0A9P4QJC9</accession>
<evidence type="ECO:0000256" key="1">
    <source>
        <dbReference type="ARBA" id="ARBA00023242"/>
    </source>
</evidence>
<dbReference type="SMART" id="SM00066">
    <property type="entry name" value="GAL4"/>
    <property type="match status" value="1"/>
</dbReference>
<reference evidence="4" key="1">
    <citation type="journal article" date="2020" name="Stud. Mycol.">
        <title>101 Dothideomycetes genomes: a test case for predicting lifestyles and emergence of pathogens.</title>
        <authorList>
            <person name="Haridas S."/>
            <person name="Albert R."/>
            <person name="Binder M."/>
            <person name="Bloem J."/>
            <person name="Labutti K."/>
            <person name="Salamov A."/>
            <person name="Andreopoulos B."/>
            <person name="Baker S."/>
            <person name="Barry K."/>
            <person name="Bills G."/>
            <person name="Bluhm B."/>
            <person name="Cannon C."/>
            <person name="Castanera R."/>
            <person name="Culley D."/>
            <person name="Daum C."/>
            <person name="Ezra D."/>
            <person name="Gonzalez J."/>
            <person name="Henrissat B."/>
            <person name="Kuo A."/>
            <person name="Liang C."/>
            <person name="Lipzen A."/>
            <person name="Lutzoni F."/>
            <person name="Magnuson J."/>
            <person name="Mondo S."/>
            <person name="Nolan M."/>
            <person name="Ohm R."/>
            <person name="Pangilinan J."/>
            <person name="Park H.-J."/>
            <person name="Ramirez L."/>
            <person name="Alfaro M."/>
            <person name="Sun H."/>
            <person name="Tritt A."/>
            <person name="Yoshinaga Y."/>
            <person name="Zwiers L.-H."/>
            <person name="Turgeon B."/>
            <person name="Goodwin S."/>
            <person name="Spatafora J."/>
            <person name="Crous P."/>
            <person name="Grigoriev I."/>
        </authorList>
    </citation>
    <scope>NUCLEOTIDE SEQUENCE</scope>
    <source>
        <strain evidence="4">CBS 125425</strain>
    </source>
</reference>